<keyword evidence="10" id="KW-0234">DNA repair</keyword>
<dbReference type="EC" id="1.14.11.33" evidence="23"/>
<comment type="catalytic activity">
    <reaction evidence="20">
        <text>an N(1)-methyl-2'-deoxyadenosine in double-stranded DNA + 2-oxoglutarate + O2 = a 2'-deoxyadenosine in double-stranded DNA + formaldehyde + succinate + CO2 + H(+)</text>
        <dbReference type="Rhea" id="RHEA:70443"/>
        <dbReference type="Rhea" id="RHEA-COMP:14236"/>
        <dbReference type="Rhea" id="RHEA-COMP:17897"/>
        <dbReference type="ChEBI" id="CHEBI:15378"/>
        <dbReference type="ChEBI" id="CHEBI:15379"/>
        <dbReference type="ChEBI" id="CHEBI:16526"/>
        <dbReference type="ChEBI" id="CHEBI:16810"/>
        <dbReference type="ChEBI" id="CHEBI:16842"/>
        <dbReference type="ChEBI" id="CHEBI:30031"/>
        <dbReference type="ChEBI" id="CHEBI:90615"/>
        <dbReference type="ChEBI" id="CHEBI:139096"/>
    </reaction>
    <physiologicalReaction direction="left-to-right" evidence="20">
        <dbReference type="Rhea" id="RHEA:70444"/>
    </physiologicalReaction>
</comment>
<evidence type="ECO:0000256" key="14">
    <source>
        <dbReference type="ARBA" id="ARBA00051189"/>
    </source>
</evidence>
<dbReference type="GO" id="GO:0008198">
    <property type="term" value="F:ferrous iron binding"/>
    <property type="evidence" value="ECO:0007669"/>
    <property type="project" value="TreeGrafter"/>
</dbReference>
<keyword evidence="9" id="KW-0408">Iron</keyword>
<dbReference type="GO" id="GO:0051747">
    <property type="term" value="F:cytosine C-5 DNA demethylase activity"/>
    <property type="evidence" value="ECO:0007669"/>
    <property type="project" value="UniProtKB-ARBA"/>
</dbReference>
<keyword evidence="30" id="KW-1185">Reference proteome</keyword>
<feature type="binding site" evidence="27">
    <location>
        <begin position="84"/>
        <end position="86"/>
    </location>
    <ligand>
        <name>substrate</name>
    </ligand>
</feature>
<keyword evidence="29" id="KW-0808">Transferase</keyword>
<evidence type="ECO:0000256" key="10">
    <source>
        <dbReference type="ARBA" id="ARBA00023204"/>
    </source>
</evidence>
<feature type="domain" description="Fe2OG dioxygenase" evidence="28">
    <location>
        <begin position="121"/>
        <end position="217"/>
    </location>
</feature>
<evidence type="ECO:0000256" key="1">
    <source>
        <dbReference type="ARBA" id="ARBA00001954"/>
    </source>
</evidence>
<evidence type="ECO:0000256" key="23">
    <source>
        <dbReference type="ARBA" id="ARBA00066725"/>
    </source>
</evidence>
<keyword evidence="29" id="KW-0489">Methyltransferase</keyword>
<evidence type="ECO:0000256" key="27">
    <source>
        <dbReference type="PIRSR" id="PIRSR632852-1"/>
    </source>
</evidence>
<evidence type="ECO:0000313" key="29">
    <source>
        <dbReference type="EMBL" id="GBN78008.1"/>
    </source>
</evidence>
<comment type="catalytic activity">
    <reaction evidence="15">
        <text>an N(3)-methyl-2'-deoxycytidine in double-stranded DNA + 2-oxoglutarate + O2 = a 2'-deoxycytidine in double-stranded DNA + formaldehyde + succinate + CO2 + H(+)</text>
        <dbReference type="Rhea" id="RHEA:70439"/>
        <dbReference type="Rhea" id="RHEA-COMP:14237"/>
        <dbReference type="Rhea" id="RHEA-COMP:17070"/>
        <dbReference type="ChEBI" id="CHEBI:15378"/>
        <dbReference type="ChEBI" id="CHEBI:15379"/>
        <dbReference type="ChEBI" id="CHEBI:16526"/>
        <dbReference type="ChEBI" id="CHEBI:16810"/>
        <dbReference type="ChEBI" id="CHEBI:16842"/>
        <dbReference type="ChEBI" id="CHEBI:30031"/>
        <dbReference type="ChEBI" id="CHEBI:85452"/>
        <dbReference type="ChEBI" id="CHEBI:139075"/>
    </reaction>
    <physiologicalReaction direction="left-to-right" evidence="15">
        <dbReference type="Rhea" id="RHEA:70440"/>
    </physiologicalReaction>
</comment>
<feature type="binding site" evidence="27">
    <location>
        <position position="130"/>
    </location>
    <ligand>
        <name>2-oxoglutarate</name>
        <dbReference type="ChEBI" id="CHEBI:16810"/>
    </ligand>
</feature>
<evidence type="ECO:0000256" key="2">
    <source>
        <dbReference type="ARBA" id="ARBA00004604"/>
    </source>
</evidence>
<organism evidence="29 30">
    <name type="scientific">Araneus ventricosus</name>
    <name type="common">Orbweaver spider</name>
    <name type="synonym">Epeira ventricosa</name>
    <dbReference type="NCBI Taxonomy" id="182803"/>
    <lineage>
        <taxon>Eukaryota</taxon>
        <taxon>Metazoa</taxon>
        <taxon>Ecdysozoa</taxon>
        <taxon>Arthropoda</taxon>
        <taxon>Chelicerata</taxon>
        <taxon>Arachnida</taxon>
        <taxon>Araneae</taxon>
        <taxon>Araneomorphae</taxon>
        <taxon>Entelegynae</taxon>
        <taxon>Araneoidea</taxon>
        <taxon>Araneidae</taxon>
        <taxon>Araneus</taxon>
    </lineage>
</organism>
<dbReference type="PROSITE" id="PS51471">
    <property type="entry name" value="FE2OG_OXY"/>
    <property type="match status" value="1"/>
</dbReference>
<dbReference type="FunFam" id="2.60.120.590:FF:000004">
    <property type="entry name" value="DNA oxidative demethylase ALKBH2"/>
    <property type="match status" value="1"/>
</dbReference>
<dbReference type="Pfam" id="PF13532">
    <property type="entry name" value="2OG-FeII_Oxy_2"/>
    <property type="match status" value="1"/>
</dbReference>
<gene>
    <name evidence="29" type="primary">Alkbh2_3</name>
    <name evidence="29" type="ORF">AVEN_213746_1</name>
</gene>
<feature type="binding site" evidence="27">
    <location>
        <position position="212"/>
    </location>
    <ligand>
        <name>2-oxoglutarate</name>
        <dbReference type="ChEBI" id="CHEBI:16810"/>
    </ligand>
</feature>
<evidence type="ECO:0000256" key="11">
    <source>
        <dbReference type="ARBA" id="ARBA00023242"/>
    </source>
</evidence>
<evidence type="ECO:0000256" key="4">
    <source>
        <dbReference type="ARBA" id="ARBA00022723"/>
    </source>
</evidence>
<dbReference type="PANTHER" id="PTHR31573:SF1">
    <property type="entry name" value="DNA OXIDATIVE DEMETHYLASE ALKBH2"/>
    <property type="match status" value="1"/>
</dbReference>
<dbReference type="OrthoDB" id="6434239at2759"/>
<evidence type="ECO:0000256" key="17">
    <source>
        <dbReference type="ARBA" id="ARBA00051755"/>
    </source>
</evidence>
<comment type="catalytic activity">
    <reaction evidence="17">
        <text>a 1,N(2)-etheno-2'-deoxyguanosine in double-stranded DNA + 2-oxoglutarate + O2 + H2O = a 2'-deoxyguanosine in double-stranded DNA + glyoxal + succinate + CO2</text>
        <dbReference type="Rhea" id="RHEA:70487"/>
        <dbReference type="Rhea" id="RHEA-COMP:17910"/>
        <dbReference type="Rhea" id="RHEA-COMP:17912"/>
        <dbReference type="ChEBI" id="CHEBI:15377"/>
        <dbReference type="ChEBI" id="CHEBI:15379"/>
        <dbReference type="ChEBI" id="CHEBI:16526"/>
        <dbReference type="ChEBI" id="CHEBI:16810"/>
        <dbReference type="ChEBI" id="CHEBI:30031"/>
        <dbReference type="ChEBI" id="CHEBI:34779"/>
        <dbReference type="ChEBI" id="CHEBI:85445"/>
        <dbReference type="ChEBI" id="CHEBI:189586"/>
    </reaction>
    <physiologicalReaction direction="left-to-right" evidence="17">
        <dbReference type="Rhea" id="RHEA:70488"/>
    </physiologicalReaction>
</comment>
<comment type="cofactor">
    <cofactor evidence="1">
        <name>Fe(2+)</name>
        <dbReference type="ChEBI" id="CHEBI:29033"/>
    </cofactor>
</comment>
<evidence type="ECO:0000313" key="30">
    <source>
        <dbReference type="Proteomes" id="UP000499080"/>
    </source>
</evidence>
<dbReference type="GO" id="GO:0035516">
    <property type="term" value="F:broad specificity oxidative DNA demethylase activity"/>
    <property type="evidence" value="ECO:0007669"/>
    <property type="project" value="UniProtKB-EC"/>
</dbReference>
<evidence type="ECO:0000256" key="6">
    <source>
        <dbReference type="ARBA" id="ARBA00022842"/>
    </source>
</evidence>
<evidence type="ECO:0000256" key="20">
    <source>
        <dbReference type="ARBA" id="ARBA00052800"/>
    </source>
</evidence>
<dbReference type="Gene3D" id="2.60.120.590">
    <property type="entry name" value="Alpha-ketoglutarate-dependent dioxygenase AlkB-like"/>
    <property type="match status" value="1"/>
</dbReference>
<evidence type="ECO:0000256" key="25">
    <source>
        <dbReference type="ARBA" id="ARBA00077989"/>
    </source>
</evidence>
<dbReference type="GO" id="GO:0005730">
    <property type="term" value="C:nucleolus"/>
    <property type="evidence" value="ECO:0007669"/>
    <property type="project" value="UniProtKB-SubCell"/>
</dbReference>
<keyword evidence="11" id="KW-0539">Nucleus</keyword>
<keyword evidence="7" id="KW-0223">Dioxygenase</keyword>
<feature type="binding site" evidence="27">
    <location>
        <position position="140"/>
    </location>
    <ligand>
        <name>2-oxoglutarate</name>
        <dbReference type="ChEBI" id="CHEBI:16810"/>
    </ligand>
</feature>
<evidence type="ECO:0000256" key="7">
    <source>
        <dbReference type="ARBA" id="ARBA00022964"/>
    </source>
</evidence>
<dbReference type="PANTHER" id="PTHR31573">
    <property type="entry name" value="ALPHA-KETOGLUTARATE-DEPENDENT DIOXYGENASE ALKB HOMOLOG 2"/>
    <property type="match status" value="1"/>
</dbReference>
<comment type="catalytic activity">
    <reaction evidence="14">
        <text>a 1,N(6)-etheno-2'-deoxyadenosine in single-stranded DNA + 2-oxoglutarate + O2 + H2O = a 2'-deoxyadenosine in single-stranded DNA + glyoxal + succinate + CO2</text>
        <dbReference type="Rhea" id="RHEA:70459"/>
        <dbReference type="Rhea" id="RHEA-COMP:17896"/>
        <dbReference type="Rhea" id="RHEA-COMP:17904"/>
        <dbReference type="ChEBI" id="CHEBI:15377"/>
        <dbReference type="ChEBI" id="CHEBI:15379"/>
        <dbReference type="ChEBI" id="CHEBI:16526"/>
        <dbReference type="ChEBI" id="CHEBI:16810"/>
        <dbReference type="ChEBI" id="CHEBI:30031"/>
        <dbReference type="ChEBI" id="CHEBI:34779"/>
        <dbReference type="ChEBI" id="CHEBI:90615"/>
        <dbReference type="ChEBI" id="CHEBI:189583"/>
    </reaction>
    <physiologicalReaction direction="left-to-right" evidence="14">
        <dbReference type="Rhea" id="RHEA:70460"/>
    </physiologicalReaction>
</comment>
<reference evidence="29 30" key="1">
    <citation type="journal article" date="2019" name="Sci. Rep.">
        <title>Orb-weaving spider Araneus ventricosus genome elucidates the spidroin gene catalogue.</title>
        <authorList>
            <person name="Kono N."/>
            <person name="Nakamura H."/>
            <person name="Ohtoshi R."/>
            <person name="Moran D.A.P."/>
            <person name="Shinohara A."/>
            <person name="Yoshida Y."/>
            <person name="Fujiwara M."/>
            <person name="Mori M."/>
            <person name="Tomita M."/>
            <person name="Arakawa K."/>
        </authorList>
    </citation>
    <scope>NUCLEOTIDE SEQUENCE [LARGE SCALE GENOMIC DNA]</scope>
</reference>
<evidence type="ECO:0000256" key="19">
    <source>
        <dbReference type="ARBA" id="ARBA00052627"/>
    </source>
</evidence>
<evidence type="ECO:0000256" key="15">
    <source>
        <dbReference type="ARBA" id="ARBA00051376"/>
    </source>
</evidence>
<dbReference type="GO" id="GO:0032259">
    <property type="term" value="P:methylation"/>
    <property type="evidence" value="ECO:0007669"/>
    <property type="project" value="UniProtKB-KW"/>
</dbReference>
<comment type="catalytic activity">
    <reaction evidence="16">
        <text>a 3,N(4)-etheno-2'-deoxycytidine in double-stranded DNA + 2-oxoglutarate + O2 + H2O = a 2'-deoxycytidine in double-stranded DNA + glyoxal + succinate + CO2</text>
        <dbReference type="Rhea" id="RHEA:70467"/>
        <dbReference type="Rhea" id="RHEA-COMP:17070"/>
        <dbReference type="Rhea" id="RHEA-COMP:17905"/>
        <dbReference type="ChEBI" id="CHEBI:15377"/>
        <dbReference type="ChEBI" id="CHEBI:15379"/>
        <dbReference type="ChEBI" id="CHEBI:16526"/>
        <dbReference type="ChEBI" id="CHEBI:16810"/>
        <dbReference type="ChEBI" id="CHEBI:30031"/>
        <dbReference type="ChEBI" id="CHEBI:34779"/>
        <dbReference type="ChEBI" id="CHEBI:85452"/>
        <dbReference type="ChEBI" id="CHEBI:189585"/>
    </reaction>
    <physiologicalReaction direction="left-to-right" evidence="16">
        <dbReference type="Rhea" id="RHEA:70468"/>
    </physiologicalReaction>
</comment>
<comment type="catalytic activity">
    <reaction evidence="19">
        <text>a 1,N(6)-etheno-2'-deoxyadenosine in double-stranded DNA + 2-oxoglutarate + O2 + H2O = a 2'-deoxyadenosine in double-stranded DNA + glyoxal + succinate + CO2</text>
        <dbReference type="Rhea" id="RHEA:70463"/>
        <dbReference type="Rhea" id="RHEA-COMP:17897"/>
        <dbReference type="Rhea" id="RHEA-COMP:17903"/>
        <dbReference type="ChEBI" id="CHEBI:15377"/>
        <dbReference type="ChEBI" id="CHEBI:15379"/>
        <dbReference type="ChEBI" id="CHEBI:16526"/>
        <dbReference type="ChEBI" id="CHEBI:16810"/>
        <dbReference type="ChEBI" id="CHEBI:30031"/>
        <dbReference type="ChEBI" id="CHEBI:34779"/>
        <dbReference type="ChEBI" id="CHEBI:90615"/>
        <dbReference type="ChEBI" id="CHEBI:189583"/>
    </reaction>
    <physiologicalReaction direction="left-to-right" evidence="19">
        <dbReference type="Rhea" id="RHEA:70464"/>
    </physiologicalReaction>
</comment>
<comment type="subcellular location">
    <subcellularLocation>
        <location evidence="2">Nucleus</location>
        <location evidence="2">Nucleolus</location>
    </subcellularLocation>
    <subcellularLocation>
        <location evidence="3">Nucleus</location>
        <location evidence="3">Nucleoplasm</location>
    </subcellularLocation>
</comment>
<dbReference type="SUPFAM" id="SSF51197">
    <property type="entry name" value="Clavaminate synthase-like"/>
    <property type="match status" value="1"/>
</dbReference>
<keyword evidence="5" id="KW-0227">DNA damage</keyword>
<feature type="binding site" evidence="27">
    <location>
        <position position="143"/>
    </location>
    <ligand>
        <name>substrate</name>
    </ligand>
</feature>
<comment type="catalytic activity">
    <reaction evidence="12">
        <text>an N(1)-methyl-2'-deoxyadenosine in single-stranded DNA + 2-oxoglutarate + O2 = a 2'-deoxyadenosine in single-stranded DNA + formaldehyde + succinate + CO2 + H(+)</text>
        <dbReference type="Rhea" id="RHEA:70447"/>
        <dbReference type="Rhea" id="RHEA-COMP:17895"/>
        <dbReference type="Rhea" id="RHEA-COMP:17896"/>
        <dbReference type="ChEBI" id="CHEBI:15378"/>
        <dbReference type="ChEBI" id="CHEBI:15379"/>
        <dbReference type="ChEBI" id="CHEBI:16526"/>
        <dbReference type="ChEBI" id="CHEBI:16810"/>
        <dbReference type="ChEBI" id="CHEBI:16842"/>
        <dbReference type="ChEBI" id="CHEBI:30031"/>
        <dbReference type="ChEBI" id="CHEBI:90615"/>
        <dbReference type="ChEBI" id="CHEBI:139096"/>
    </reaction>
    <physiologicalReaction direction="left-to-right" evidence="12">
        <dbReference type="Rhea" id="RHEA:70448"/>
    </physiologicalReaction>
</comment>
<dbReference type="GO" id="GO:0008168">
    <property type="term" value="F:methyltransferase activity"/>
    <property type="evidence" value="ECO:0007669"/>
    <property type="project" value="UniProtKB-KW"/>
</dbReference>
<comment type="subunit">
    <text evidence="22">Interacts with PCNA homotrimer; this interaction is enhanced during the S-phase of the cell cycle. Interacts with nucleolar proteins NCL, UBTF and NPM1. Interacts with XRCC5-XRCC6 heterodimer.</text>
</comment>
<evidence type="ECO:0000259" key="28">
    <source>
        <dbReference type="PROSITE" id="PS51471"/>
    </source>
</evidence>
<comment type="catalytic activity">
    <reaction evidence="21">
        <text>a methylated nucleobase within DNA + 2-oxoglutarate + O2 = a nucleobase within DNA + formaldehyde + succinate + CO2</text>
        <dbReference type="Rhea" id="RHEA:30299"/>
        <dbReference type="Rhea" id="RHEA-COMP:12192"/>
        <dbReference type="Rhea" id="RHEA-COMP:12193"/>
        <dbReference type="ChEBI" id="CHEBI:15379"/>
        <dbReference type="ChEBI" id="CHEBI:16526"/>
        <dbReference type="ChEBI" id="CHEBI:16810"/>
        <dbReference type="ChEBI" id="CHEBI:16842"/>
        <dbReference type="ChEBI" id="CHEBI:30031"/>
        <dbReference type="ChEBI" id="CHEBI:32875"/>
        <dbReference type="ChEBI" id="CHEBI:64428"/>
        <dbReference type="EC" id="1.14.11.33"/>
    </reaction>
    <physiologicalReaction direction="left-to-right" evidence="21">
        <dbReference type="Rhea" id="RHEA:30300"/>
    </physiologicalReaction>
</comment>
<evidence type="ECO:0000256" key="22">
    <source>
        <dbReference type="ARBA" id="ARBA00062909"/>
    </source>
</evidence>
<comment type="caution">
    <text evidence="29">The sequence shown here is derived from an EMBL/GenBank/DDBJ whole genome shotgun (WGS) entry which is preliminary data.</text>
</comment>
<evidence type="ECO:0000256" key="24">
    <source>
        <dbReference type="ARBA" id="ARBA00072134"/>
    </source>
</evidence>
<dbReference type="GO" id="GO:0005654">
    <property type="term" value="C:nucleoplasm"/>
    <property type="evidence" value="ECO:0007669"/>
    <property type="project" value="UniProtKB-SubCell"/>
</dbReference>
<keyword evidence="6" id="KW-0460">Magnesium</keyword>
<feature type="binding site" evidence="27">
    <location>
        <position position="214"/>
    </location>
    <ligand>
        <name>2-oxoglutarate</name>
        <dbReference type="ChEBI" id="CHEBI:16810"/>
    </ligand>
</feature>
<dbReference type="InterPro" id="IPR032852">
    <property type="entry name" value="ALKBH2"/>
</dbReference>
<dbReference type="GO" id="GO:0006307">
    <property type="term" value="P:DNA alkylation repair"/>
    <property type="evidence" value="ECO:0007669"/>
    <property type="project" value="TreeGrafter"/>
</dbReference>
<evidence type="ECO:0000256" key="26">
    <source>
        <dbReference type="ARBA" id="ARBA00081727"/>
    </source>
</evidence>
<keyword evidence="4" id="KW-0479">Metal-binding</keyword>
<dbReference type="EMBL" id="BGPR01018005">
    <property type="protein sequence ID" value="GBN78008.1"/>
    <property type="molecule type" value="Genomic_DNA"/>
</dbReference>
<evidence type="ECO:0000256" key="13">
    <source>
        <dbReference type="ARBA" id="ARBA00051165"/>
    </source>
</evidence>
<dbReference type="InterPro" id="IPR005123">
    <property type="entry name" value="Oxoglu/Fe-dep_dioxygenase_dom"/>
</dbReference>
<evidence type="ECO:0000256" key="21">
    <source>
        <dbReference type="ARBA" id="ARBA00053025"/>
    </source>
</evidence>
<evidence type="ECO:0000256" key="8">
    <source>
        <dbReference type="ARBA" id="ARBA00023002"/>
    </source>
</evidence>
<evidence type="ECO:0000256" key="16">
    <source>
        <dbReference type="ARBA" id="ARBA00051434"/>
    </source>
</evidence>
<comment type="catalytic activity">
    <reaction evidence="13">
        <text>an N(3)-methyl-2'-deoxycytidine in single-stranded DNA + 2-oxoglutarate + O2 = a 2'-deoxycytidine in single-stranded DNA + formaldehyde + succinate + CO2 + H(+)</text>
        <dbReference type="Rhea" id="RHEA:70435"/>
        <dbReference type="Rhea" id="RHEA-COMP:12846"/>
        <dbReference type="Rhea" id="RHEA-COMP:17894"/>
        <dbReference type="ChEBI" id="CHEBI:15378"/>
        <dbReference type="ChEBI" id="CHEBI:15379"/>
        <dbReference type="ChEBI" id="CHEBI:16526"/>
        <dbReference type="ChEBI" id="CHEBI:16810"/>
        <dbReference type="ChEBI" id="CHEBI:16842"/>
        <dbReference type="ChEBI" id="CHEBI:30031"/>
        <dbReference type="ChEBI" id="CHEBI:85452"/>
        <dbReference type="ChEBI" id="CHEBI:139075"/>
    </reaction>
    <physiologicalReaction direction="left-to-right" evidence="13">
        <dbReference type="Rhea" id="RHEA:70436"/>
    </physiologicalReaction>
</comment>
<dbReference type="AlphaFoldDB" id="A0A4Y2RQN2"/>
<evidence type="ECO:0000256" key="18">
    <source>
        <dbReference type="ARBA" id="ARBA00052597"/>
    </source>
</evidence>
<dbReference type="InterPro" id="IPR027450">
    <property type="entry name" value="AlkB-like"/>
</dbReference>
<evidence type="ECO:0000256" key="9">
    <source>
        <dbReference type="ARBA" id="ARBA00023004"/>
    </source>
</evidence>
<evidence type="ECO:0000256" key="5">
    <source>
        <dbReference type="ARBA" id="ARBA00022763"/>
    </source>
</evidence>
<keyword evidence="8" id="KW-0560">Oxidoreductase</keyword>
<feature type="binding site" evidence="27">
    <location>
        <position position="128"/>
    </location>
    <ligand>
        <name>2-oxoglutarate</name>
        <dbReference type="ChEBI" id="CHEBI:16810"/>
    </ligand>
</feature>
<protein>
    <recommendedName>
        <fullName evidence="24">DNA oxidative demethylase ALKBH2</fullName>
        <ecNumber evidence="23">1.14.11.33</ecNumber>
    </recommendedName>
    <alternativeName>
        <fullName evidence="25">Alkylated DNA repair protein alkB homolog 2</fullName>
    </alternativeName>
    <alternativeName>
        <fullName evidence="26">Alpha-ketoglutarate-dependent dioxygenase alkB homolog 2</fullName>
    </alternativeName>
</protein>
<comment type="catalytic activity">
    <reaction evidence="18">
        <text>a 3,N(4)-etheno-2'-deoxycytidine in single-stranded DNA + 2-oxoglutarate + O2 + H2O = a 2'-deoxycytidine in single-stranded DNA + glyoxal + succinate + CO2</text>
        <dbReference type="Rhea" id="RHEA:70471"/>
        <dbReference type="Rhea" id="RHEA-COMP:12846"/>
        <dbReference type="Rhea" id="RHEA-COMP:17906"/>
        <dbReference type="ChEBI" id="CHEBI:15377"/>
        <dbReference type="ChEBI" id="CHEBI:15379"/>
        <dbReference type="ChEBI" id="CHEBI:16526"/>
        <dbReference type="ChEBI" id="CHEBI:16810"/>
        <dbReference type="ChEBI" id="CHEBI:30031"/>
        <dbReference type="ChEBI" id="CHEBI:34779"/>
        <dbReference type="ChEBI" id="CHEBI:85452"/>
        <dbReference type="ChEBI" id="CHEBI:189585"/>
    </reaction>
    <physiologicalReaction direction="left-to-right" evidence="18">
        <dbReference type="Rhea" id="RHEA:70472"/>
    </physiologicalReaction>
</comment>
<accession>A0A4Y2RQN2</accession>
<sequence>MLSYGSYVSKIKRESENIQTVMDQDDLKITYRKYFSSDDADDIFRQLEETIEYFPSEMSEVLVRHQKFPIRRKISAYGDPNLKYTFSGTTFPTKVWIGILEKMLTDANVFFKEFSGDENASFNYVFINRYKDGIDTLGIHRDDEKDMDATSPIVTFSFGAPRDIIFRRKNFDNVKLSLEHGSVLVMYPPTNRYWYNEIPKRKKVKDIHVSLTFRKNLSAENKV</sequence>
<dbReference type="InterPro" id="IPR037151">
    <property type="entry name" value="AlkB-like_sf"/>
</dbReference>
<evidence type="ECO:0000256" key="3">
    <source>
        <dbReference type="ARBA" id="ARBA00004642"/>
    </source>
</evidence>
<name>A0A4Y2RQN2_ARAVE</name>
<evidence type="ECO:0000256" key="12">
    <source>
        <dbReference type="ARBA" id="ARBA00051010"/>
    </source>
</evidence>
<proteinExistence type="predicted"/>
<dbReference type="Proteomes" id="UP000499080">
    <property type="component" value="Unassembled WGS sequence"/>
</dbReference>